<name>A0ACA9M570_9GLOM</name>
<keyword evidence="2" id="KW-1185">Reference proteome</keyword>
<gene>
    <name evidence="1" type="ORF">ACOLOM_LOCUS5562</name>
</gene>
<accession>A0ACA9M570</accession>
<sequence length="62" mass="6987">KQEFGKTSTIQWARPTETLNGVNVTRSQRVDVDIGMEPYSTNIHPLENASGEELDRKHAYAV</sequence>
<dbReference type="Proteomes" id="UP000789525">
    <property type="component" value="Unassembled WGS sequence"/>
</dbReference>
<protein>
    <submittedName>
        <fullName evidence="1">32_t:CDS:1</fullName>
    </submittedName>
</protein>
<feature type="non-terminal residue" evidence="1">
    <location>
        <position position="1"/>
    </location>
</feature>
<organism evidence="1 2">
    <name type="scientific">Acaulospora colombiana</name>
    <dbReference type="NCBI Taxonomy" id="27376"/>
    <lineage>
        <taxon>Eukaryota</taxon>
        <taxon>Fungi</taxon>
        <taxon>Fungi incertae sedis</taxon>
        <taxon>Mucoromycota</taxon>
        <taxon>Glomeromycotina</taxon>
        <taxon>Glomeromycetes</taxon>
        <taxon>Diversisporales</taxon>
        <taxon>Acaulosporaceae</taxon>
        <taxon>Acaulospora</taxon>
    </lineage>
</organism>
<proteinExistence type="predicted"/>
<evidence type="ECO:0000313" key="2">
    <source>
        <dbReference type="Proteomes" id="UP000789525"/>
    </source>
</evidence>
<reference evidence="1" key="1">
    <citation type="submission" date="2021-06" db="EMBL/GenBank/DDBJ databases">
        <authorList>
            <person name="Kallberg Y."/>
            <person name="Tangrot J."/>
            <person name="Rosling A."/>
        </authorList>
    </citation>
    <scope>NUCLEOTIDE SEQUENCE</scope>
    <source>
        <strain evidence="1">CL356</strain>
    </source>
</reference>
<dbReference type="EMBL" id="CAJVPT010010358">
    <property type="protein sequence ID" value="CAG8569832.1"/>
    <property type="molecule type" value="Genomic_DNA"/>
</dbReference>
<evidence type="ECO:0000313" key="1">
    <source>
        <dbReference type="EMBL" id="CAG8569832.1"/>
    </source>
</evidence>
<comment type="caution">
    <text evidence="1">The sequence shown here is derived from an EMBL/GenBank/DDBJ whole genome shotgun (WGS) entry which is preliminary data.</text>
</comment>